<accession>U7QCY5</accession>
<evidence type="ECO:0000256" key="9">
    <source>
        <dbReference type="ARBA" id="ARBA00076414"/>
    </source>
</evidence>
<dbReference type="PANTHER" id="PTHR21237:SF23">
    <property type="entry name" value="GRPE PROTEIN HOMOLOG, MITOCHONDRIAL"/>
    <property type="match status" value="1"/>
</dbReference>
<evidence type="ECO:0000256" key="13">
    <source>
        <dbReference type="SAM" id="MobiDB-lite"/>
    </source>
</evidence>
<feature type="region of interest" description="Disordered" evidence="13">
    <location>
        <begin position="1"/>
        <end position="78"/>
    </location>
</feature>
<comment type="similarity">
    <text evidence="2 10 12">Belongs to the GrpE family.</text>
</comment>
<reference evidence="14 15" key="1">
    <citation type="journal article" date="2013" name="Front. Microbiol.">
        <title>Comparative genomic analyses of the cyanobacterium, Lyngbya aestuarii BL J, a powerful hydrogen producer.</title>
        <authorList>
            <person name="Kothari A."/>
            <person name="Vaughn M."/>
            <person name="Garcia-Pichel F."/>
        </authorList>
    </citation>
    <scope>NUCLEOTIDE SEQUENCE [LARGE SCALE GENOMIC DNA]</scope>
    <source>
        <strain evidence="14 15">BL J</strain>
    </source>
</reference>
<evidence type="ECO:0000256" key="12">
    <source>
        <dbReference type="RuleBase" id="RU004478"/>
    </source>
</evidence>
<dbReference type="GO" id="GO:0006457">
    <property type="term" value="P:protein folding"/>
    <property type="evidence" value="ECO:0007669"/>
    <property type="project" value="InterPro"/>
</dbReference>
<dbReference type="GO" id="GO:0051082">
    <property type="term" value="F:unfolded protein binding"/>
    <property type="evidence" value="ECO:0007669"/>
    <property type="project" value="TreeGrafter"/>
</dbReference>
<proteinExistence type="inferred from homology"/>
<dbReference type="RefSeq" id="WP_023068665.1">
    <property type="nucleotide sequence ID" value="NZ_AUZM01000069.1"/>
</dbReference>
<evidence type="ECO:0000313" key="14">
    <source>
        <dbReference type="EMBL" id="ERT05057.1"/>
    </source>
</evidence>
<dbReference type="SUPFAM" id="SSF51064">
    <property type="entry name" value="Head domain of nucleotide exchange factor GrpE"/>
    <property type="match status" value="1"/>
</dbReference>
<evidence type="ECO:0000256" key="2">
    <source>
        <dbReference type="ARBA" id="ARBA00009054"/>
    </source>
</evidence>
<comment type="caution">
    <text evidence="14">The sequence shown here is derived from an EMBL/GenBank/DDBJ whole genome shotgun (WGS) entry which is preliminary data.</text>
</comment>
<feature type="compositionally biased region" description="Polar residues" evidence="13">
    <location>
        <begin position="238"/>
        <end position="255"/>
    </location>
</feature>
<evidence type="ECO:0000256" key="10">
    <source>
        <dbReference type="HAMAP-Rule" id="MF_01151"/>
    </source>
</evidence>
<dbReference type="PRINTS" id="PR00773">
    <property type="entry name" value="GRPEPROTEIN"/>
</dbReference>
<dbReference type="GO" id="GO:0005737">
    <property type="term" value="C:cytoplasm"/>
    <property type="evidence" value="ECO:0007669"/>
    <property type="project" value="UniProtKB-SubCell"/>
</dbReference>
<evidence type="ECO:0000256" key="4">
    <source>
        <dbReference type="ARBA" id="ARBA00022490"/>
    </source>
</evidence>
<protein>
    <recommendedName>
        <fullName evidence="8 10">Protein GrpE</fullName>
    </recommendedName>
    <alternativeName>
        <fullName evidence="9 10">HSP-70 cofactor</fullName>
    </alternativeName>
</protein>
<keyword evidence="6 10" id="KW-0143">Chaperone</keyword>
<feature type="compositionally biased region" description="Polar residues" evidence="13">
    <location>
        <begin position="1"/>
        <end position="28"/>
    </location>
</feature>
<evidence type="ECO:0000256" key="6">
    <source>
        <dbReference type="ARBA" id="ARBA00023186"/>
    </source>
</evidence>
<evidence type="ECO:0000313" key="15">
    <source>
        <dbReference type="Proteomes" id="UP000017127"/>
    </source>
</evidence>
<dbReference type="EMBL" id="AUZM01000069">
    <property type="protein sequence ID" value="ERT05057.1"/>
    <property type="molecule type" value="Genomic_DNA"/>
</dbReference>
<dbReference type="CDD" id="cd00446">
    <property type="entry name" value="GrpE"/>
    <property type="match status" value="1"/>
</dbReference>
<dbReference type="AlphaFoldDB" id="U7QCY5"/>
<keyword evidence="5 10" id="KW-0346">Stress response</keyword>
<dbReference type="Proteomes" id="UP000017127">
    <property type="component" value="Unassembled WGS sequence"/>
</dbReference>
<dbReference type="InterPro" id="IPR013805">
    <property type="entry name" value="GrpE_CC"/>
</dbReference>
<dbReference type="InterPro" id="IPR009012">
    <property type="entry name" value="GrpE_head"/>
</dbReference>
<dbReference type="PANTHER" id="PTHR21237">
    <property type="entry name" value="GRPE PROTEIN"/>
    <property type="match status" value="1"/>
</dbReference>
<dbReference type="Gene3D" id="3.90.20.20">
    <property type="match status" value="1"/>
</dbReference>
<keyword evidence="4 10" id="KW-0963">Cytoplasm</keyword>
<feature type="region of interest" description="Disordered" evidence="13">
    <location>
        <begin position="235"/>
        <end position="255"/>
    </location>
</feature>
<evidence type="ECO:0000256" key="3">
    <source>
        <dbReference type="ARBA" id="ARBA00011738"/>
    </source>
</evidence>
<evidence type="ECO:0000256" key="11">
    <source>
        <dbReference type="RuleBase" id="RU000639"/>
    </source>
</evidence>
<sequence length="255" mass="28849">MINQDQQEEMMSNPTTDTPEATTNQNGIPSEGDNLSPEVVEDQAATPVEVQLDDQTSQELPPDFPESQMQEESRTSEQIQQELVALAQANQMLTTQLDEINTQYRRLAADFENFRKRTQKEKEDLEVQIKCNTIKKLLPVIDNFERARSHIKPQTESEMNIHKSYQSVYKQMVESLKQLGVSAMRPDGEPFDPNLHEAVMREASETHPEGTVIEEMMRGYMIGERVLRHAMVKVATAPESSGSSETDSQAPAPQE</sequence>
<dbReference type="FunFam" id="2.30.22.10:FF:000001">
    <property type="entry name" value="Protein GrpE"/>
    <property type="match status" value="1"/>
</dbReference>
<evidence type="ECO:0000256" key="5">
    <source>
        <dbReference type="ARBA" id="ARBA00023016"/>
    </source>
</evidence>
<gene>
    <name evidence="10" type="primary">grpE</name>
    <name evidence="14" type="ORF">M595_4969</name>
</gene>
<dbReference type="PROSITE" id="PS01071">
    <property type="entry name" value="GRPE"/>
    <property type="match status" value="1"/>
</dbReference>
<dbReference type="Pfam" id="PF01025">
    <property type="entry name" value="GrpE"/>
    <property type="match status" value="1"/>
</dbReference>
<dbReference type="NCBIfam" id="NF010741">
    <property type="entry name" value="PRK14143.1"/>
    <property type="match status" value="1"/>
</dbReference>
<comment type="subcellular location">
    <subcellularLocation>
        <location evidence="1 10">Cytoplasm</location>
    </subcellularLocation>
</comment>
<comment type="subunit">
    <text evidence="3 10">Homodimer.</text>
</comment>
<keyword evidence="15" id="KW-1185">Reference proteome</keyword>
<evidence type="ECO:0000256" key="7">
    <source>
        <dbReference type="ARBA" id="ARBA00053401"/>
    </source>
</evidence>
<dbReference type="GO" id="GO:0042803">
    <property type="term" value="F:protein homodimerization activity"/>
    <property type="evidence" value="ECO:0007669"/>
    <property type="project" value="InterPro"/>
</dbReference>
<dbReference type="PATRIC" id="fig|1348334.3.peg.4788"/>
<dbReference type="InterPro" id="IPR000740">
    <property type="entry name" value="GrpE"/>
</dbReference>
<dbReference type="GO" id="GO:0000774">
    <property type="term" value="F:adenyl-nucleotide exchange factor activity"/>
    <property type="evidence" value="ECO:0007669"/>
    <property type="project" value="InterPro"/>
</dbReference>
<dbReference type="HAMAP" id="MF_01151">
    <property type="entry name" value="GrpE"/>
    <property type="match status" value="1"/>
</dbReference>
<organism evidence="14 15">
    <name type="scientific">Lyngbya aestuarii BL J</name>
    <dbReference type="NCBI Taxonomy" id="1348334"/>
    <lineage>
        <taxon>Bacteria</taxon>
        <taxon>Bacillati</taxon>
        <taxon>Cyanobacteriota</taxon>
        <taxon>Cyanophyceae</taxon>
        <taxon>Oscillatoriophycideae</taxon>
        <taxon>Oscillatoriales</taxon>
        <taxon>Microcoleaceae</taxon>
        <taxon>Lyngbya</taxon>
    </lineage>
</organism>
<dbReference type="SUPFAM" id="SSF58014">
    <property type="entry name" value="Coiled-coil domain of nucleotide exchange factor GrpE"/>
    <property type="match status" value="1"/>
</dbReference>
<dbReference type="GO" id="GO:0051087">
    <property type="term" value="F:protein-folding chaperone binding"/>
    <property type="evidence" value="ECO:0007669"/>
    <property type="project" value="InterPro"/>
</dbReference>
<evidence type="ECO:0000256" key="8">
    <source>
        <dbReference type="ARBA" id="ARBA00072274"/>
    </source>
</evidence>
<evidence type="ECO:0000256" key="1">
    <source>
        <dbReference type="ARBA" id="ARBA00004496"/>
    </source>
</evidence>
<comment type="function">
    <text evidence="7 10 11">Participates actively in the response to hyperosmotic and heat shock by preventing the aggregation of stress-denatured proteins, in association with DnaK and GrpE. It is the nucleotide exchange factor for DnaK and may function as a thermosensor. Unfolded proteins bind initially to DnaJ; upon interaction with the DnaJ-bound protein, DnaK hydrolyzes its bound ATP, resulting in the formation of a stable complex. GrpE releases ADP from DnaK; ATP binding to DnaK triggers the release of the substrate protein, thus completing the reaction cycle. Several rounds of ATP-dependent interactions between DnaJ, DnaK and GrpE are required for fully efficient folding.</text>
</comment>
<name>U7QCY5_9CYAN</name>
<dbReference type="Gene3D" id="2.30.22.10">
    <property type="entry name" value="Head domain of nucleotide exchange factor GrpE"/>
    <property type="match status" value="1"/>
</dbReference>